<evidence type="ECO:0000313" key="1">
    <source>
        <dbReference type="EMBL" id="KAL1852827.1"/>
    </source>
</evidence>
<protein>
    <submittedName>
        <fullName evidence="1">Uncharacterized protein</fullName>
    </submittedName>
</protein>
<sequence>MVENPQTEGSLGRLCVHTENRTSTWQASFLLASSNQNLDRNVGQLVVGVLVACLTCHNVPASRLLGHTLISPALPRFPSQRFGQPWSFAFRRYGTLERVCSPSVTQAADPVPLSSQFGSGVGSRRDPELRLILIRSAGGAQIRSRP</sequence>
<dbReference type="Proteomes" id="UP001586593">
    <property type="component" value="Unassembled WGS sequence"/>
</dbReference>
<proteinExistence type="predicted"/>
<accession>A0ABR3W489</accession>
<gene>
    <name evidence="1" type="ORF">VTK73DRAFT_9132</name>
</gene>
<keyword evidence="2" id="KW-1185">Reference proteome</keyword>
<reference evidence="1 2" key="1">
    <citation type="journal article" date="2024" name="Commun. Biol.">
        <title>Comparative genomic analysis of thermophilic fungi reveals convergent evolutionary adaptations and gene losses.</title>
        <authorList>
            <person name="Steindorff A.S."/>
            <person name="Aguilar-Pontes M.V."/>
            <person name="Robinson A.J."/>
            <person name="Andreopoulos B."/>
            <person name="LaButti K."/>
            <person name="Kuo A."/>
            <person name="Mondo S."/>
            <person name="Riley R."/>
            <person name="Otillar R."/>
            <person name="Haridas S."/>
            <person name="Lipzen A."/>
            <person name="Grimwood J."/>
            <person name="Schmutz J."/>
            <person name="Clum A."/>
            <person name="Reid I.D."/>
            <person name="Moisan M.C."/>
            <person name="Butler G."/>
            <person name="Nguyen T.T.M."/>
            <person name="Dewar K."/>
            <person name="Conant G."/>
            <person name="Drula E."/>
            <person name="Henrissat B."/>
            <person name="Hansel C."/>
            <person name="Singer S."/>
            <person name="Hutchinson M.I."/>
            <person name="de Vries R.P."/>
            <person name="Natvig D.O."/>
            <person name="Powell A.J."/>
            <person name="Tsang A."/>
            <person name="Grigoriev I.V."/>
        </authorList>
    </citation>
    <scope>NUCLEOTIDE SEQUENCE [LARGE SCALE GENOMIC DNA]</scope>
    <source>
        <strain evidence="1 2">ATCC 24622</strain>
    </source>
</reference>
<name>A0ABR3W489_9PEZI</name>
<organism evidence="1 2">
    <name type="scientific">Phialemonium thermophilum</name>
    <dbReference type="NCBI Taxonomy" id="223376"/>
    <lineage>
        <taxon>Eukaryota</taxon>
        <taxon>Fungi</taxon>
        <taxon>Dikarya</taxon>
        <taxon>Ascomycota</taxon>
        <taxon>Pezizomycotina</taxon>
        <taxon>Sordariomycetes</taxon>
        <taxon>Sordariomycetidae</taxon>
        <taxon>Cephalothecales</taxon>
        <taxon>Cephalothecaceae</taxon>
        <taxon>Phialemonium</taxon>
    </lineage>
</organism>
<evidence type="ECO:0000313" key="2">
    <source>
        <dbReference type="Proteomes" id="UP001586593"/>
    </source>
</evidence>
<dbReference type="EMBL" id="JAZHXJ010000727">
    <property type="protein sequence ID" value="KAL1852827.1"/>
    <property type="molecule type" value="Genomic_DNA"/>
</dbReference>
<comment type="caution">
    <text evidence="1">The sequence shown here is derived from an EMBL/GenBank/DDBJ whole genome shotgun (WGS) entry which is preliminary data.</text>
</comment>